<dbReference type="Proteomes" id="UP000266673">
    <property type="component" value="Unassembled WGS sequence"/>
</dbReference>
<gene>
    <name evidence="1" type="ORF">C2G38_1949560</name>
</gene>
<evidence type="ECO:0000313" key="1">
    <source>
        <dbReference type="EMBL" id="RIB29959.1"/>
    </source>
</evidence>
<proteinExistence type="predicted"/>
<organism evidence="1 2">
    <name type="scientific">Gigaspora rosea</name>
    <dbReference type="NCBI Taxonomy" id="44941"/>
    <lineage>
        <taxon>Eukaryota</taxon>
        <taxon>Fungi</taxon>
        <taxon>Fungi incertae sedis</taxon>
        <taxon>Mucoromycota</taxon>
        <taxon>Glomeromycotina</taxon>
        <taxon>Glomeromycetes</taxon>
        <taxon>Diversisporales</taxon>
        <taxon>Gigasporaceae</taxon>
        <taxon>Gigaspora</taxon>
    </lineage>
</organism>
<reference evidence="1 2" key="1">
    <citation type="submission" date="2018-06" db="EMBL/GenBank/DDBJ databases">
        <title>Comparative genomics reveals the genomic features of Rhizophagus irregularis, R. cerebriforme, R. diaphanum and Gigaspora rosea, and their symbiotic lifestyle signature.</title>
        <authorList>
            <person name="Morin E."/>
            <person name="San Clemente H."/>
            <person name="Chen E.C.H."/>
            <person name="De La Providencia I."/>
            <person name="Hainaut M."/>
            <person name="Kuo A."/>
            <person name="Kohler A."/>
            <person name="Murat C."/>
            <person name="Tang N."/>
            <person name="Roy S."/>
            <person name="Loubradou J."/>
            <person name="Henrissat B."/>
            <person name="Grigoriev I.V."/>
            <person name="Corradi N."/>
            <person name="Roux C."/>
            <person name="Martin F.M."/>
        </authorList>
    </citation>
    <scope>NUCLEOTIDE SEQUENCE [LARGE SCALE GENOMIC DNA]</scope>
    <source>
        <strain evidence="1 2">DAOM 194757</strain>
    </source>
</reference>
<comment type="caution">
    <text evidence="1">The sequence shown here is derived from an EMBL/GenBank/DDBJ whole genome shotgun (WGS) entry which is preliminary data.</text>
</comment>
<evidence type="ECO:0000313" key="2">
    <source>
        <dbReference type="Proteomes" id="UP000266673"/>
    </source>
</evidence>
<name>A0A397W982_9GLOM</name>
<dbReference type="OrthoDB" id="2441982at2759"/>
<dbReference type="EMBL" id="QKWP01000025">
    <property type="protein sequence ID" value="RIB29959.1"/>
    <property type="molecule type" value="Genomic_DNA"/>
</dbReference>
<dbReference type="AlphaFoldDB" id="A0A397W982"/>
<keyword evidence="2" id="KW-1185">Reference proteome</keyword>
<accession>A0A397W982</accession>
<protein>
    <submittedName>
        <fullName evidence="1">Uncharacterized protein</fullName>
    </submittedName>
</protein>
<feature type="non-terminal residue" evidence="1">
    <location>
        <position position="1"/>
    </location>
</feature>
<sequence>LKSFVNIRPIWTDMCSNSCYAYTGNYKKLTKCPICKSDQYYYNKARKPC</sequence>